<keyword evidence="8" id="KW-1185">Reference proteome</keyword>
<dbReference type="GO" id="GO:0006006">
    <property type="term" value="P:glucose metabolic process"/>
    <property type="evidence" value="ECO:0007669"/>
    <property type="project" value="TreeGrafter"/>
</dbReference>
<keyword evidence="3" id="KW-0413">Isomerase</keyword>
<evidence type="ECO:0000256" key="6">
    <source>
        <dbReference type="ARBA" id="ARBA00033373"/>
    </source>
</evidence>
<evidence type="ECO:0000313" key="8">
    <source>
        <dbReference type="Proteomes" id="UP000182521"/>
    </source>
</evidence>
<protein>
    <recommendedName>
        <fullName evidence="2">Aldose 1-epimerase</fullName>
    </recommendedName>
    <alternativeName>
        <fullName evidence="6">Galactose mutarotase</fullName>
    </alternativeName>
    <alternativeName>
        <fullName evidence="5">Type-1 mutarotase</fullName>
    </alternativeName>
</protein>
<dbReference type="GO" id="GO:0004034">
    <property type="term" value="F:aldose 1-epimerase activity"/>
    <property type="evidence" value="ECO:0007669"/>
    <property type="project" value="TreeGrafter"/>
</dbReference>
<keyword evidence="4" id="KW-0119">Carbohydrate metabolism</keyword>
<dbReference type="InterPro" id="IPR047215">
    <property type="entry name" value="Galactose_mutarotase-like"/>
</dbReference>
<dbReference type="PANTHER" id="PTHR10091">
    <property type="entry name" value="ALDOSE-1-EPIMERASE"/>
    <property type="match status" value="1"/>
</dbReference>
<evidence type="ECO:0000256" key="3">
    <source>
        <dbReference type="ARBA" id="ARBA00023235"/>
    </source>
</evidence>
<dbReference type="GO" id="GO:0033499">
    <property type="term" value="P:galactose catabolic process via UDP-galactose, Leloir pathway"/>
    <property type="evidence" value="ECO:0007669"/>
    <property type="project" value="TreeGrafter"/>
</dbReference>
<dbReference type="InterPro" id="IPR014718">
    <property type="entry name" value="GH-type_carb-bd"/>
</dbReference>
<dbReference type="STRING" id="1542390.KX01_1574"/>
<dbReference type="Pfam" id="PF01263">
    <property type="entry name" value="Aldose_epim"/>
    <property type="match status" value="1"/>
</dbReference>
<accession>A0A1J0KTI0</accession>
<comment type="similarity">
    <text evidence="1">Belongs to the aldose epimerase family.</text>
</comment>
<evidence type="ECO:0000256" key="4">
    <source>
        <dbReference type="ARBA" id="ARBA00023277"/>
    </source>
</evidence>
<proteinExistence type="inferred from homology"/>
<name>A0A1J0KTI0_9GAMM</name>
<dbReference type="GO" id="GO:0030246">
    <property type="term" value="F:carbohydrate binding"/>
    <property type="evidence" value="ECO:0007669"/>
    <property type="project" value="InterPro"/>
</dbReference>
<dbReference type="OrthoDB" id="9779408at2"/>
<dbReference type="CDD" id="cd09019">
    <property type="entry name" value="galactose_mutarotase_like"/>
    <property type="match status" value="1"/>
</dbReference>
<dbReference type="PROSITE" id="PS00545">
    <property type="entry name" value="ALDOSE_1_EPIMERASE"/>
    <property type="match status" value="1"/>
</dbReference>
<dbReference type="RefSeq" id="WP_083578919.1">
    <property type="nucleotide sequence ID" value="NZ_CP009654.1"/>
</dbReference>
<reference evidence="8" key="1">
    <citation type="submission" date="2014-10" db="EMBL/GenBank/DDBJ databases">
        <authorList>
            <person name="Kuske C.R."/>
            <person name="Challacombe J.F."/>
            <person name="Daligault H.E."/>
            <person name="Davenport K.W."/>
            <person name="Johnson S.L."/>
            <person name="Siddaramappa S."/>
            <person name="Petersen J.M."/>
        </authorList>
    </citation>
    <scope>NUCLEOTIDE SEQUENCE [LARGE SCALE GENOMIC DNA]</scope>
    <source>
        <strain evidence="8">CA97-1460</strain>
    </source>
</reference>
<evidence type="ECO:0000313" key="7">
    <source>
        <dbReference type="EMBL" id="APC96958.1"/>
    </source>
</evidence>
<dbReference type="Proteomes" id="UP000182521">
    <property type="component" value="Chromosome"/>
</dbReference>
<dbReference type="GO" id="GO:0005737">
    <property type="term" value="C:cytoplasm"/>
    <property type="evidence" value="ECO:0007669"/>
    <property type="project" value="TreeGrafter"/>
</dbReference>
<dbReference type="Gene3D" id="2.70.98.10">
    <property type="match status" value="1"/>
</dbReference>
<dbReference type="EMBL" id="CP009654">
    <property type="protein sequence ID" value="APC96958.1"/>
    <property type="molecule type" value="Genomic_DNA"/>
</dbReference>
<gene>
    <name evidence="7" type="ORF">KX01_1574</name>
</gene>
<evidence type="ECO:0000256" key="1">
    <source>
        <dbReference type="ARBA" id="ARBA00006206"/>
    </source>
</evidence>
<dbReference type="InterPro" id="IPR011013">
    <property type="entry name" value="Gal_mutarotase_sf_dom"/>
</dbReference>
<dbReference type="PANTHER" id="PTHR10091:SF0">
    <property type="entry name" value="GALACTOSE MUTAROTASE"/>
    <property type="match status" value="1"/>
</dbReference>
<dbReference type="InterPro" id="IPR008183">
    <property type="entry name" value="Aldose_1/G6P_1-epimerase"/>
</dbReference>
<dbReference type="InterPro" id="IPR018052">
    <property type="entry name" value="Ald1_epimerase_CS"/>
</dbReference>
<sequence>MNIKKVVTKDKREIEVVTLKNNNVELVLLDVGATIYSLKTKDKEGKLENIVLNYQDLDRYFGNESYFGTTVGRIAGRIPNGVIKLNGKSYNIKKKRESDINVLHSGKGGISFKKFEIEVLSDTKVKFSLLQKSEDDGFPANVNIEVIYELKDNEVVIEYHAIANQDSVLNLTNHSYFNLSGNIKRTIIDNYLKMPIKKYFRTDEKQLAVALEDVPSDMDFTKLTKISDKIENDFYQNNVEKGIDHILLVDVNDKTVLEDEISGRKLVVTSSYPVMVVYTTNYPDGSILENGQQVRKYGGICFESQYAPLLDTDSYDNSLSKLKKGDKFNNFIKLSF</sequence>
<organism evidence="7 8">
    <name type="scientific">Francisella frigiditurris</name>
    <dbReference type="NCBI Taxonomy" id="1542390"/>
    <lineage>
        <taxon>Bacteria</taxon>
        <taxon>Pseudomonadati</taxon>
        <taxon>Pseudomonadota</taxon>
        <taxon>Gammaproteobacteria</taxon>
        <taxon>Thiotrichales</taxon>
        <taxon>Francisellaceae</taxon>
        <taxon>Francisella</taxon>
    </lineage>
</organism>
<evidence type="ECO:0000256" key="2">
    <source>
        <dbReference type="ARBA" id="ARBA00014165"/>
    </source>
</evidence>
<dbReference type="SUPFAM" id="SSF74650">
    <property type="entry name" value="Galactose mutarotase-like"/>
    <property type="match status" value="1"/>
</dbReference>
<evidence type="ECO:0000256" key="5">
    <source>
        <dbReference type="ARBA" id="ARBA00032300"/>
    </source>
</evidence>
<dbReference type="AlphaFoldDB" id="A0A1J0KTI0"/>
<dbReference type="KEGG" id="frc:KX01_1574"/>